<protein>
    <submittedName>
        <fullName evidence="3">SDR family oxidoreductase</fullName>
    </submittedName>
</protein>
<dbReference type="InterPro" id="IPR036291">
    <property type="entry name" value="NAD(P)-bd_dom_sf"/>
</dbReference>
<dbReference type="Gene3D" id="3.40.50.720">
    <property type="entry name" value="NAD(P)-binding Rossmann-like Domain"/>
    <property type="match status" value="1"/>
</dbReference>
<dbReference type="SUPFAM" id="SSF51735">
    <property type="entry name" value="NAD(P)-binding Rossmann-fold domains"/>
    <property type="match status" value="1"/>
</dbReference>
<dbReference type="EMBL" id="CP053708">
    <property type="protein sequence ID" value="QKE89492.1"/>
    <property type="molecule type" value="Genomic_DNA"/>
</dbReference>
<evidence type="ECO:0000256" key="1">
    <source>
        <dbReference type="ARBA" id="ARBA00006484"/>
    </source>
</evidence>
<dbReference type="Proteomes" id="UP000500767">
    <property type="component" value="Chromosome"/>
</dbReference>
<evidence type="ECO:0000313" key="3">
    <source>
        <dbReference type="EMBL" id="QKE89492.1"/>
    </source>
</evidence>
<dbReference type="CDD" id="cd05233">
    <property type="entry name" value="SDR_c"/>
    <property type="match status" value="1"/>
</dbReference>
<dbReference type="InterPro" id="IPR002347">
    <property type="entry name" value="SDR_fam"/>
</dbReference>
<dbReference type="PRINTS" id="PR00080">
    <property type="entry name" value="SDRFAMILY"/>
</dbReference>
<dbReference type="Pfam" id="PF13561">
    <property type="entry name" value="adh_short_C2"/>
    <property type="match status" value="1"/>
</dbReference>
<evidence type="ECO:0000313" key="4">
    <source>
        <dbReference type="Proteomes" id="UP000500767"/>
    </source>
</evidence>
<dbReference type="PRINTS" id="PR00081">
    <property type="entry name" value="GDHRDH"/>
</dbReference>
<dbReference type="AlphaFoldDB" id="A0A6M8HMC7"/>
<keyword evidence="2" id="KW-0560">Oxidoreductase</keyword>
<dbReference type="GO" id="GO:0016616">
    <property type="term" value="F:oxidoreductase activity, acting on the CH-OH group of donors, NAD or NADP as acceptor"/>
    <property type="evidence" value="ECO:0007669"/>
    <property type="project" value="TreeGrafter"/>
</dbReference>
<organism evidence="3 4">
    <name type="scientific">Lichenicola cladoniae</name>
    <dbReference type="NCBI Taxonomy" id="1484109"/>
    <lineage>
        <taxon>Bacteria</taxon>
        <taxon>Pseudomonadati</taxon>
        <taxon>Pseudomonadota</taxon>
        <taxon>Alphaproteobacteria</taxon>
        <taxon>Acetobacterales</taxon>
        <taxon>Acetobacteraceae</taxon>
        <taxon>Lichenicola</taxon>
    </lineage>
</organism>
<gene>
    <name evidence="3" type="ORF">HN018_05045</name>
</gene>
<comment type="similarity">
    <text evidence="1">Belongs to the short-chain dehydrogenases/reductases (SDR) family.</text>
</comment>
<keyword evidence="4" id="KW-1185">Reference proteome</keyword>
<dbReference type="FunFam" id="3.40.50.720:FF:000084">
    <property type="entry name" value="Short-chain dehydrogenase reductase"/>
    <property type="match status" value="1"/>
</dbReference>
<dbReference type="RefSeq" id="WP_171834486.1">
    <property type="nucleotide sequence ID" value="NZ_CP053708.1"/>
</dbReference>
<dbReference type="PANTHER" id="PTHR42760">
    <property type="entry name" value="SHORT-CHAIN DEHYDROGENASES/REDUCTASES FAMILY MEMBER"/>
    <property type="match status" value="1"/>
</dbReference>
<proteinExistence type="inferred from homology"/>
<sequence length="256" mass="27108">MVSLEKRLDGKVCVIAGASSDIGQAVARRLELEGGIVIGIDRQNHSVGSLSITADLSVEAEVVDAFARIRRDAGRIDVLYNNAGLILPGDKSAIETSTETLDLIFAANFRTTWLCCKHGIACMLQNDPAKGSVINSSSFLVGMGAATAQMAYNAAKAAVAQLSRDLGTQFARQGIRVNALALGPIATPQLEAVFARIGEDERERRFQHMPFGRFGTLEELAGTVAYLASDDSGFVTASMFPLDGGIQGAFTVPASR</sequence>
<name>A0A6M8HMC7_9PROT</name>
<dbReference type="KEGG" id="lck:HN018_05045"/>
<reference evidence="3 4" key="1">
    <citation type="journal article" date="2014" name="World J. Microbiol. Biotechnol.">
        <title>Biodiversity and physiological characteristics of Antarctic and Arctic lichens-associated bacteria.</title>
        <authorList>
            <person name="Lee Y.M."/>
            <person name="Kim E.H."/>
            <person name="Lee H.K."/>
            <person name="Hong S.G."/>
        </authorList>
    </citation>
    <scope>NUCLEOTIDE SEQUENCE [LARGE SCALE GENOMIC DNA]</scope>
    <source>
        <strain evidence="3 4">PAMC 26569</strain>
    </source>
</reference>
<dbReference type="PANTHER" id="PTHR42760:SF115">
    <property type="entry name" value="3-OXOACYL-[ACYL-CARRIER-PROTEIN] REDUCTASE FABG"/>
    <property type="match status" value="1"/>
</dbReference>
<evidence type="ECO:0000256" key="2">
    <source>
        <dbReference type="ARBA" id="ARBA00023002"/>
    </source>
</evidence>
<accession>A0A6M8HMC7</accession>